<sequence>MAVVSWQRWQGLAVGGHADVFDLSGAPPQGWMHAVFNGGPYGEDIGRCVPGPPAPVSLTVPLPEGGEFGYRLWAVGSWSQPGDPIAVYDETGPVPELPLSELEKSWLNRRASS</sequence>
<dbReference type="Proteomes" id="UP000319103">
    <property type="component" value="Unassembled WGS sequence"/>
</dbReference>
<reference evidence="1 2" key="1">
    <citation type="submission" date="2019-06" db="EMBL/GenBank/DDBJ databases">
        <title>Description of Kitasatospora acidophila sp. nov. isolated from pine grove soil, and reclassification of Streptomyces novaecaesareae to Kitasatospora novaeceasareae comb. nov.</title>
        <authorList>
            <person name="Kim M.J."/>
        </authorList>
    </citation>
    <scope>NUCLEOTIDE SEQUENCE [LARGE SCALE GENOMIC DNA]</scope>
    <source>
        <strain evidence="1 2">MMS16-CNU292</strain>
    </source>
</reference>
<accession>A0A540WB53</accession>
<gene>
    <name evidence="1" type="ORF">E6W39_33505</name>
</gene>
<dbReference type="RefSeq" id="WP_141636675.1">
    <property type="nucleotide sequence ID" value="NZ_VIGB01000003.1"/>
</dbReference>
<keyword evidence="2" id="KW-1185">Reference proteome</keyword>
<dbReference type="OrthoDB" id="4242220at2"/>
<organism evidence="1 2">
    <name type="scientific">Kitasatospora acidiphila</name>
    <dbReference type="NCBI Taxonomy" id="2567942"/>
    <lineage>
        <taxon>Bacteria</taxon>
        <taxon>Bacillati</taxon>
        <taxon>Actinomycetota</taxon>
        <taxon>Actinomycetes</taxon>
        <taxon>Kitasatosporales</taxon>
        <taxon>Streptomycetaceae</taxon>
        <taxon>Kitasatospora</taxon>
    </lineage>
</organism>
<name>A0A540WB53_9ACTN</name>
<dbReference type="AlphaFoldDB" id="A0A540WB53"/>
<evidence type="ECO:0000313" key="2">
    <source>
        <dbReference type="Proteomes" id="UP000319103"/>
    </source>
</evidence>
<comment type="caution">
    <text evidence="1">The sequence shown here is derived from an EMBL/GenBank/DDBJ whole genome shotgun (WGS) entry which is preliminary data.</text>
</comment>
<protein>
    <submittedName>
        <fullName evidence="1">Uncharacterized protein</fullName>
    </submittedName>
</protein>
<proteinExistence type="predicted"/>
<evidence type="ECO:0000313" key="1">
    <source>
        <dbReference type="EMBL" id="TQF06236.1"/>
    </source>
</evidence>
<dbReference type="EMBL" id="VIGB01000003">
    <property type="protein sequence ID" value="TQF06236.1"/>
    <property type="molecule type" value="Genomic_DNA"/>
</dbReference>